<evidence type="ECO:0000256" key="3">
    <source>
        <dbReference type="SAM" id="MobiDB-lite"/>
    </source>
</evidence>
<comment type="caution">
    <text evidence="6">The sequence shown here is derived from an EMBL/GenBank/DDBJ whole genome shotgun (WGS) entry which is preliminary data.</text>
</comment>
<gene>
    <name evidence="6" type="ORF">GCM10008066_03940</name>
</gene>
<dbReference type="Pfam" id="PF05065">
    <property type="entry name" value="Phage_capsid"/>
    <property type="match status" value="1"/>
</dbReference>
<feature type="region of interest" description="Disordered" evidence="3">
    <location>
        <begin position="119"/>
        <end position="139"/>
    </location>
</feature>
<dbReference type="RefSeq" id="WP_188379600.1">
    <property type="nucleotide sequence ID" value="NZ_BMDI01000001.1"/>
</dbReference>
<dbReference type="NCBIfam" id="TIGR01554">
    <property type="entry name" value="major_cap_HK97"/>
    <property type="match status" value="1"/>
</dbReference>
<feature type="transmembrane region" description="Helical" evidence="4">
    <location>
        <begin position="12"/>
        <end position="29"/>
    </location>
</feature>
<accession>A0A8J3APJ2</accession>
<feature type="coiled-coil region" evidence="2">
    <location>
        <begin position="61"/>
        <end position="88"/>
    </location>
</feature>
<protein>
    <submittedName>
        <fullName evidence="6">Phage capsid protein</fullName>
    </submittedName>
</protein>
<keyword evidence="7" id="KW-1185">Reference proteome</keyword>
<keyword evidence="4" id="KW-0812">Transmembrane</keyword>
<evidence type="ECO:0000259" key="5">
    <source>
        <dbReference type="Pfam" id="PF05065"/>
    </source>
</evidence>
<dbReference type="InterPro" id="IPR054612">
    <property type="entry name" value="Phage_capsid-like_C"/>
</dbReference>
<comment type="subcellular location">
    <subcellularLocation>
        <location evidence="1">Virion</location>
    </subcellularLocation>
</comment>
<feature type="domain" description="Phage capsid-like C-terminal" evidence="5">
    <location>
        <begin position="174"/>
        <end position="437"/>
    </location>
</feature>
<evidence type="ECO:0000313" key="7">
    <source>
        <dbReference type="Proteomes" id="UP000642180"/>
    </source>
</evidence>
<proteinExistence type="predicted"/>
<dbReference type="Gene3D" id="3.30.2400.10">
    <property type="entry name" value="Major capsid protein gp5"/>
    <property type="match status" value="1"/>
</dbReference>
<evidence type="ECO:0000256" key="4">
    <source>
        <dbReference type="SAM" id="Phobius"/>
    </source>
</evidence>
<sequence>MKRSWNYIQQHVPLHVIILLSLAVIGLFLQCVGVDVKTYMMDNSMAMAGLSAFGVVGEIKSEQIMQALDNVEKKLTTMSQKAEEEMKTIGKVTSDTKTALDTIGTEQRELADRLLKLEQKADKPADEPPAEDSIGETFTKSEEYKKFQTKTGEGRAAFEVKNTVTNAVANTFSERRPGVVEGAFRVFTIEDLLVTLPTSSSSIDYVKENVFTNNAAEAAEGTQINQSSITFTPETMPVSNVAHFIKITRQLAQDNAALAAYINRRMIYGVNLRVENQLIAGNGTSPNLSGLTKAGNFTAHGYTLASMEALDLTNNKFDLIGKMIGDVAASDYAADCVLLNIADWWTLRLAKDAQGRYILGDPGSSVPPALFGLPVVASNALAAGKVWVGGIKQAATKHDREGVVIDLSDSDENNFQLGLVTIRAMRRLALTVEKPIATRYGDLVLA</sequence>
<organism evidence="6 7">
    <name type="scientific">Oxalicibacterium faecigallinarum</name>
    <dbReference type="NCBI Taxonomy" id="573741"/>
    <lineage>
        <taxon>Bacteria</taxon>
        <taxon>Pseudomonadati</taxon>
        <taxon>Pseudomonadota</taxon>
        <taxon>Betaproteobacteria</taxon>
        <taxon>Burkholderiales</taxon>
        <taxon>Oxalobacteraceae</taxon>
        <taxon>Oxalicibacterium</taxon>
    </lineage>
</organism>
<dbReference type="Gene3D" id="3.30.2320.10">
    <property type="entry name" value="hypothetical protein PF0899 domain"/>
    <property type="match status" value="1"/>
</dbReference>
<dbReference type="EMBL" id="BMDI01000001">
    <property type="protein sequence ID" value="GGI16434.1"/>
    <property type="molecule type" value="Genomic_DNA"/>
</dbReference>
<keyword evidence="2" id="KW-0175">Coiled coil</keyword>
<name>A0A8J3APJ2_9BURK</name>
<dbReference type="InterPro" id="IPR024455">
    <property type="entry name" value="Phage_capsid"/>
</dbReference>
<reference evidence="7" key="1">
    <citation type="journal article" date="2019" name="Int. J. Syst. Evol. Microbiol.">
        <title>The Global Catalogue of Microorganisms (GCM) 10K type strain sequencing project: providing services to taxonomists for standard genome sequencing and annotation.</title>
        <authorList>
            <consortium name="The Broad Institute Genomics Platform"/>
            <consortium name="The Broad Institute Genome Sequencing Center for Infectious Disease"/>
            <person name="Wu L."/>
            <person name="Ma J."/>
        </authorList>
    </citation>
    <scope>NUCLEOTIDE SEQUENCE [LARGE SCALE GENOMIC DNA]</scope>
    <source>
        <strain evidence="7">CCM 2767</strain>
    </source>
</reference>
<dbReference type="Proteomes" id="UP000642180">
    <property type="component" value="Unassembled WGS sequence"/>
</dbReference>
<evidence type="ECO:0000256" key="1">
    <source>
        <dbReference type="ARBA" id="ARBA00004328"/>
    </source>
</evidence>
<dbReference type="SUPFAM" id="SSF56563">
    <property type="entry name" value="Major capsid protein gp5"/>
    <property type="match status" value="1"/>
</dbReference>
<keyword evidence="4" id="KW-0472">Membrane</keyword>
<dbReference type="AlphaFoldDB" id="A0A8J3APJ2"/>
<evidence type="ECO:0000256" key="2">
    <source>
        <dbReference type="SAM" id="Coils"/>
    </source>
</evidence>
<keyword evidence="4" id="KW-1133">Transmembrane helix</keyword>
<evidence type="ECO:0000313" key="6">
    <source>
        <dbReference type="EMBL" id="GGI16434.1"/>
    </source>
</evidence>